<proteinExistence type="predicted"/>
<accession>A0AA40EQB3</accession>
<dbReference type="Proteomes" id="UP001172155">
    <property type="component" value="Unassembled WGS sequence"/>
</dbReference>
<gene>
    <name evidence="2" type="ORF">B0T18DRAFT_415362</name>
</gene>
<feature type="transmembrane region" description="Helical" evidence="1">
    <location>
        <begin position="63"/>
        <end position="84"/>
    </location>
</feature>
<comment type="caution">
    <text evidence="2">The sequence shown here is derived from an EMBL/GenBank/DDBJ whole genome shotgun (WGS) entry which is preliminary data.</text>
</comment>
<keyword evidence="1" id="KW-0472">Membrane</keyword>
<keyword evidence="1" id="KW-0812">Transmembrane</keyword>
<dbReference type="AlphaFoldDB" id="A0AA40EQB3"/>
<organism evidence="2 3">
    <name type="scientific">Schizothecium vesticola</name>
    <dbReference type="NCBI Taxonomy" id="314040"/>
    <lineage>
        <taxon>Eukaryota</taxon>
        <taxon>Fungi</taxon>
        <taxon>Dikarya</taxon>
        <taxon>Ascomycota</taxon>
        <taxon>Pezizomycotina</taxon>
        <taxon>Sordariomycetes</taxon>
        <taxon>Sordariomycetidae</taxon>
        <taxon>Sordariales</taxon>
        <taxon>Schizotheciaceae</taxon>
        <taxon>Schizothecium</taxon>
    </lineage>
</organism>
<feature type="transmembrane region" description="Helical" evidence="1">
    <location>
        <begin position="502"/>
        <end position="524"/>
    </location>
</feature>
<protein>
    <submittedName>
        <fullName evidence="2">Uncharacterized protein</fullName>
    </submittedName>
</protein>
<name>A0AA40EQB3_9PEZI</name>
<evidence type="ECO:0000313" key="3">
    <source>
        <dbReference type="Proteomes" id="UP001172155"/>
    </source>
</evidence>
<dbReference type="EMBL" id="JAUKUD010000005">
    <property type="protein sequence ID" value="KAK0743510.1"/>
    <property type="molecule type" value="Genomic_DNA"/>
</dbReference>
<evidence type="ECO:0000256" key="1">
    <source>
        <dbReference type="SAM" id="Phobius"/>
    </source>
</evidence>
<keyword evidence="1" id="KW-1133">Transmembrane helix</keyword>
<reference evidence="2" key="1">
    <citation type="submission" date="2023-06" db="EMBL/GenBank/DDBJ databases">
        <title>Genome-scale phylogeny and comparative genomics of the fungal order Sordariales.</title>
        <authorList>
            <consortium name="Lawrence Berkeley National Laboratory"/>
            <person name="Hensen N."/>
            <person name="Bonometti L."/>
            <person name="Westerberg I."/>
            <person name="Brannstrom I.O."/>
            <person name="Guillou S."/>
            <person name="Cros-Aarteil S."/>
            <person name="Calhoun S."/>
            <person name="Haridas S."/>
            <person name="Kuo A."/>
            <person name="Mondo S."/>
            <person name="Pangilinan J."/>
            <person name="Riley R."/>
            <person name="LaButti K."/>
            <person name="Andreopoulos B."/>
            <person name="Lipzen A."/>
            <person name="Chen C."/>
            <person name="Yanf M."/>
            <person name="Daum C."/>
            <person name="Ng V."/>
            <person name="Clum A."/>
            <person name="Steindorff A."/>
            <person name="Ohm R."/>
            <person name="Martin F."/>
            <person name="Silar P."/>
            <person name="Natvig D."/>
            <person name="Lalanne C."/>
            <person name="Gautier V."/>
            <person name="Ament-velasquez S.L."/>
            <person name="Kruys A."/>
            <person name="Hutchinson M.I."/>
            <person name="Powell A.J."/>
            <person name="Barry K."/>
            <person name="Miller A.N."/>
            <person name="Grigoriev I.V."/>
            <person name="Debuchy R."/>
            <person name="Gladieux P."/>
            <person name="Thoren M.H."/>
            <person name="Johannesson H."/>
        </authorList>
    </citation>
    <scope>NUCLEOTIDE SEQUENCE</scope>
    <source>
        <strain evidence="2">SMH3187-1</strain>
    </source>
</reference>
<evidence type="ECO:0000313" key="2">
    <source>
        <dbReference type="EMBL" id="KAK0743510.1"/>
    </source>
</evidence>
<keyword evidence="3" id="KW-1185">Reference proteome</keyword>
<sequence length="551" mass="61157">MAPLIWSFAFNTISLLILLVGIYYAAKFHRKPLLAWKAPLHLSYQRIGTVSHSHVLALYDAELWNLAVQVGGGIIAAITVVTFLRGRRDGPAPLRKVNPRMKTVRDIAGGRFSINFNSKIGLSTILACIHLGSQLFSSLLGMHPATWTTTSPIRAVSTAAITAELTRVPAATPWDMSSVMLRSAFERVVSQKGHGALEMTHRYLSRHLQEGEGVRVGKTVYPSTRTHGVGVAPAPWERRGYRVPVEQGRVLSYEPIVAATNVTVQCVDATEGWGWGHEVHQFPSTQEPEQPDTIAHRFQVYPKDNWNTRGPNRTVTYFDDDEAPNLETWMALRRHGTDSESANDMQIHQLFLFTNVDPIHRKPKIIMLDCVYGGVDLIRQVVMTSPLAPISIGDVLDTKGTLDMEDLYPAASAVETSLGRDGGAMVAGMAAGTMTSLEMWEYLEHRTLKLHELLENVLVDTAQAYFSLVRQWREESQFFSWPRDVAPGQLVMTTRKIGWDGGAGVGGLAVLGLLALLPLTRLVGMSRTYVQSKRLSERFELKDGVIKRKAK</sequence>
<feature type="transmembrane region" description="Helical" evidence="1">
    <location>
        <begin position="6"/>
        <end position="26"/>
    </location>
</feature>